<dbReference type="InterPro" id="IPR000454">
    <property type="entry name" value="ATP_synth_F0_csu"/>
</dbReference>
<dbReference type="InterPro" id="IPR020537">
    <property type="entry name" value="ATP_synth_F0_csu_DDCD_BS"/>
</dbReference>
<dbReference type="CDD" id="cd18184">
    <property type="entry name" value="ATP-synt_Fo_c_NaATPase"/>
    <property type="match status" value="1"/>
</dbReference>
<evidence type="ECO:0000256" key="7">
    <source>
        <dbReference type="ARBA" id="ARBA00022781"/>
    </source>
</evidence>
<feature type="domain" description="V-ATPase proteolipid subunit C-like" evidence="15">
    <location>
        <begin position="34"/>
        <end position="96"/>
    </location>
</feature>
<dbReference type="PANTHER" id="PTHR10031">
    <property type="entry name" value="ATP SYNTHASE LIPID-BINDING PROTEIN, MITOCHONDRIAL"/>
    <property type="match status" value="1"/>
</dbReference>
<keyword evidence="9 14" id="KW-0406">Ion transport</keyword>
<evidence type="ECO:0000256" key="13">
    <source>
        <dbReference type="ARBA" id="ARBA00025198"/>
    </source>
</evidence>
<evidence type="ECO:0000313" key="17">
    <source>
        <dbReference type="Proteomes" id="UP000005254"/>
    </source>
</evidence>
<feature type="transmembrane region" description="Helical" evidence="14">
    <location>
        <begin position="74"/>
        <end position="100"/>
    </location>
</feature>
<dbReference type="GO" id="GO:0046933">
    <property type="term" value="F:proton-transporting ATP synthase activity, rotational mechanism"/>
    <property type="evidence" value="ECO:0007669"/>
    <property type="project" value="UniProtKB-UniRule"/>
</dbReference>
<keyword evidence="11 14" id="KW-0472">Membrane</keyword>
<dbReference type="InterPro" id="IPR035921">
    <property type="entry name" value="F/V-ATP_Csub_sf"/>
</dbReference>
<evidence type="ECO:0000313" key="16">
    <source>
        <dbReference type="EMBL" id="AFQ04240.1"/>
    </source>
</evidence>
<evidence type="ECO:0000256" key="1">
    <source>
        <dbReference type="ARBA" id="ARBA00004141"/>
    </source>
</evidence>
<proteinExistence type="inferred from homology"/>
<keyword evidence="7 14" id="KW-0375">Hydrogen ion transport</keyword>
<evidence type="ECO:0000256" key="8">
    <source>
        <dbReference type="ARBA" id="ARBA00022989"/>
    </source>
</evidence>
<evidence type="ECO:0000256" key="12">
    <source>
        <dbReference type="ARBA" id="ARBA00023310"/>
    </source>
</evidence>
<dbReference type="GeneID" id="99647310"/>
<evidence type="ECO:0000256" key="5">
    <source>
        <dbReference type="ARBA" id="ARBA00022547"/>
    </source>
</evidence>
<dbReference type="GO" id="GO:0005886">
    <property type="term" value="C:plasma membrane"/>
    <property type="evidence" value="ECO:0007669"/>
    <property type="project" value="UniProtKB-SubCell"/>
</dbReference>
<comment type="function">
    <text evidence="14">Key component of the F(0) channel; it plays a direct role in translocation across the membrane. A homomeric c-ring of between 10-14 subunits forms the central stalk rotor element with the F(1) delta and epsilon subunits.</text>
</comment>
<dbReference type="PROSITE" id="PS00605">
    <property type="entry name" value="ATPASE_C"/>
    <property type="match status" value="1"/>
</dbReference>
<dbReference type="NCBIfam" id="NF005521">
    <property type="entry name" value="PRK07159.1"/>
    <property type="match status" value="1"/>
</dbReference>
<dbReference type="HAMAP" id="MF_01396">
    <property type="entry name" value="ATP_synth_c_bact"/>
    <property type="match status" value="1"/>
</dbReference>
<gene>
    <name evidence="14" type="primary">atpE</name>
    <name evidence="16" type="ORF">CM1_02450</name>
</gene>
<evidence type="ECO:0000256" key="14">
    <source>
        <dbReference type="HAMAP-Rule" id="MF_01396"/>
    </source>
</evidence>
<dbReference type="EMBL" id="CP003772">
    <property type="protein sequence ID" value="AFQ04240.1"/>
    <property type="molecule type" value="Genomic_DNA"/>
</dbReference>
<keyword evidence="6 14" id="KW-0812">Transmembrane</keyword>
<dbReference type="PRINTS" id="PR00124">
    <property type="entry name" value="ATPASEC"/>
</dbReference>
<dbReference type="PANTHER" id="PTHR10031:SF0">
    <property type="entry name" value="ATPASE PROTEIN 9"/>
    <property type="match status" value="1"/>
</dbReference>
<feature type="transmembrane region" description="Helical" evidence="14">
    <location>
        <begin position="30"/>
        <end position="53"/>
    </location>
</feature>
<dbReference type="InterPro" id="IPR005953">
    <property type="entry name" value="ATP_synth_csu_bac/chlpt"/>
</dbReference>
<dbReference type="GO" id="GO:0045259">
    <property type="term" value="C:proton-transporting ATP synthase complex"/>
    <property type="evidence" value="ECO:0007669"/>
    <property type="project" value="UniProtKB-KW"/>
</dbReference>
<dbReference type="InterPro" id="IPR038662">
    <property type="entry name" value="ATP_synth_F0_csu_sf"/>
</dbReference>
<keyword evidence="5 14" id="KW-0138">CF(0)</keyword>
<keyword evidence="4 14" id="KW-1003">Cell membrane</keyword>
<dbReference type="GO" id="GO:0008289">
    <property type="term" value="F:lipid binding"/>
    <property type="evidence" value="ECO:0007669"/>
    <property type="project" value="UniProtKB-KW"/>
</dbReference>
<evidence type="ECO:0000256" key="4">
    <source>
        <dbReference type="ARBA" id="ARBA00022475"/>
    </source>
</evidence>
<evidence type="ECO:0000256" key="6">
    <source>
        <dbReference type="ARBA" id="ARBA00022692"/>
    </source>
</evidence>
<dbReference type="Pfam" id="PF00137">
    <property type="entry name" value="ATP-synt_C"/>
    <property type="match status" value="1"/>
</dbReference>
<comment type="subcellular location">
    <subcellularLocation>
        <location evidence="14">Cell membrane</location>
        <topology evidence="14">Multi-pass membrane protein</topology>
    </subcellularLocation>
    <subcellularLocation>
        <location evidence="1">Membrane</location>
        <topology evidence="1">Multi-pass membrane protein</topology>
    </subcellularLocation>
</comment>
<evidence type="ECO:0000256" key="3">
    <source>
        <dbReference type="ARBA" id="ARBA00022448"/>
    </source>
</evidence>
<feature type="site" description="Reversibly protonated during proton transport" evidence="14">
    <location>
        <position position="83"/>
    </location>
</feature>
<evidence type="ECO:0000256" key="10">
    <source>
        <dbReference type="ARBA" id="ARBA00023121"/>
    </source>
</evidence>
<dbReference type="RefSeq" id="WP_009885619.1">
    <property type="nucleotide sequence ID" value="NC_018497.1"/>
</dbReference>
<comment type="similarity">
    <text evidence="2 14">Belongs to the ATPase C chain family.</text>
</comment>
<dbReference type="SUPFAM" id="SSF81333">
    <property type="entry name" value="F1F0 ATP synthase subunit C"/>
    <property type="match status" value="1"/>
</dbReference>
<keyword evidence="3 14" id="KW-0813">Transport</keyword>
<dbReference type="FunFam" id="1.20.20.10:FF:000004">
    <property type="entry name" value="ATP synthase subunit c"/>
    <property type="match status" value="1"/>
</dbReference>
<evidence type="ECO:0000256" key="9">
    <source>
        <dbReference type="ARBA" id="ARBA00023065"/>
    </source>
</evidence>
<dbReference type="Gene3D" id="1.20.20.10">
    <property type="entry name" value="F1F0 ATP synthase subunit C"/>
    <property type="match status" value="1"/>
</dbReference>
<keyword evidence="16" id="KW-0378">Hydrolase</keyword>
<sequence length="102" mass="10602">MEHVNEILATVGVILQQTQTTQDVNASAKLGAYIGAGVTMIAGSTVGIGQGYIFGKAVEAIARNPEVEKQVFKLIFIGSAVSESTAIYGLLISFILIFVAGA</sequence>
<keyword evidence="8 14" id="KW-1133">Transmembrane helix</keyword>
<evidence type="ECO:0000256" key="11">
    <source>
        <dbReference type="ARBA" id="ARBA00023136"/>
    </source>
</evidence>
<name>A0ABC7ZJ91_MYCGT</name>
<dbReference type="KEGG" id="mgx:CM1_02450"/>
<keyword evidence="12 14" id="KW-0066">ATP synthesis</keyword>
<reference evidence="16 17" key="1">
    <citation type="journal article" date="2012" name="J. Bacteriol.">
        <title>Draft Genome Sequences of Four Axenic Mycoplasma genitalium Strains Isolated from Denmark, Japan, and Australia.</title>
        <authorList>
            <person name="McGowin C.L."/>
            <person name="Ma L."/>
            <person name="Jensen J.S."/>
            <person name="Mancuso M.M."/>
            <person name="Hamasuna R."/>
            <person name="Adegboye D."/>
            <person name="Martin D.H."/>
        </authorList>
    </citation>
    <scope>NUCLEOTIDE SEQUENCE [LARGE SCALE GENOMIC DNA]</scope>
    <source>
        <strain evidence="16 17">M6320</strain>
    </source>
</reference>
<organism evidence="16 17">
    <name type="scientific">Mycoplasmoides genitalium M6320</name>
    <dbReference type="NCBI Taxonomy" id="662945"/>
    <lineage>
        <taxon>Bacteria</taxon>
        <taxon>Bacillati</taxon>
        <taxon>Mycoplasmatota</taxon>
        <taxon>Mycoplasmoidales</taxon>
        <taxon>Mycoplasmoidaceae</taxon>
        <taxon>Mycoplasmoides</taxon>
    </lineage>
</organism>
<dbReference type="Proteomes" id="UP000005254">
    <property type="component" value="Chromosome"/>
</dbReference>
<protein>
    <recommendedName>
        <fullName evidence="14">ATP synthase subunit c</fullName>
    </recommendedName>
    <alternativeName>
        <fullName evidence="14">ATP synthase F(0) sector subunit c</fullName>
    </alternativeName>
    <alternativeName>
        <fullName evidence="14">F-type ATPase subunit c</fullName>
        <shortName evidence="14">F-ATPase subunit c</shortName>
    </alternativeName>
    <alternativeName>
        <fullName evidence="14">Lipid-binding protein</fullName>
    </alternativeName>
</protein>
<dbReference type="InterPro" id="IPR002379">
    <property type="entry name" value="ATPase_proteolipid_c-like_dom"/>
</dbReference>
<evidence type="ECO:0000256" key="2">
    <source>
        <dbReference type="ARBA" id="ARBA00006704"/>
    </source>
</evidence>
<dbReference type="AlphaFoldDB" id="A0ABC7ZJ91"/>
<evidence type="ECO:0000259" key="15">
    <source>
        <dbReference type="Pfam" id="PF00137"/>
    </source>
</evidence>
<dbReference type="SMR" id="A0ABC7ZJ91"/>
<dbReference type="GO" id="GO:0016787">
    <property type="term" value="F:hydrolase activity"/>
    <property type="evidence" value="ECO:0007669"/>
    <property type="project" value="UniProtKB-KW"/>
</dbReference>
<accession>A0ABC7ZJ91</accession>
<comment type="function">
    <text evidence="13 14">F(1)F(0) ATP synthase produces ATP from ADP in the presence of a proton or sodium gradient. F-type ATPases consist of two structural domains, F(1) containing the extramembraneous catalytic core and F(0) containing the membrane proton channel, linked together by a central stalk and a peripheral stalk. During catalysis, ATP synthesis in the catalytic domain of F(1) is coupled via a rotary mechanism of the central stalk subunits to proton translocation.</text>
</comment>
<dbReference type="NCBIfam" id="TIGR01260">
    <property type="entry name" value="ATP_synt_c"/>
    <property type="match status" value="1"/>
</dbReference>
<keyword evidence="10 14" id="KW-0446">Lipid-binding</keyword>